<dbReference type="PANTHER" id="PTHR31319">
    <property type="entry name" value="ZINC FINGER PROTEIN CONSTANS-LIKE 4"/>
    <property type="match status" value="1"/>
</dbReference>
<keyword evidence="2" id="KW-0539">Nucleus</keyword>
<feature type="domain" description="CCT" evidence="4">
    <location>
        <begin position="211"/>
        <end position="253"/>
    </location>
</feature>
<dbReference type="PANTHER" id="PTHR31319:SF77">
    <property type="entry name" value="ZINC FINGER PROTEIN CONSTANS-LIKE 4"/>
    <property type="match status" value="1"/>
</dbReference>
<evidence type="ECO:0000313" key="5">
    <source>
        <dbReference type="EMBL" id="CBK20620.2"/>
    </source>
</evidence>
<proteinExistence type="predicted"/>
<comment type="subcellular location">
    <subcellularLocation>
        <location evidence="1">Nucleus</location>
    </subcellularLocation>
</comment>
<name>D8LYG5_BLAHO</name>
<feature type="compositionally biased region" description="Basic and acidic residues" evidence="3">
    <location>
        <begin position="82"/>
        <end position="94"/>
    </location>
</feature>
<evidence type="ECO:0000256" key="1">
    <source>
        <dbReference type="ARBA" id="ARBA00004123"/>
    </source>
</evidence>
<feature type="region of interest" description="Disordered" evidence="3">
    <location>
        <begin position="173"/>
        <end position="193"/>
    </location>
</feature>
<evidence type="ECO:0000259" key="4">
    <source>
        <dbReference type="PROSITE" id="PS51017"/>
    </source>
</evidence>
<sequence length="266" mass="30129">MIDTEVRFFCPPNLQAPKNPSLFDFPTGMNPPLGYPSDGGLADDTVIEDFDVSTQFSTFPSFPFPPEKRRFGSVDYLAYPHPDDAYPDRSRLPDPDVADPDSIQDSDRDAHAYPRYPGAENDLQHYLDASQFPPQSEFLGGGGDLHGLDDLAQSMELLDDSGDVLMDTSTLTLSSEGHTGDRRPAPAGLTPINTQGETQKKYIGMYSPEARKKRVQRFFEKRKQRVWTKKVKYDVRKNFADSRLRVKGRFVKKEDEELLRELMNLT</sequence>
<dbReference type="OrthoDB" id="153872at2759"/>
<dbReference type="InterPro" id="IPR010402">
    <property type="entry name" value="CCT_domain"/>
</dbReference>
<dbReference type="GO" id="GO:0005634">
    <property type="term" value="C:nucleus"/>
    <property type="evidence" value="ECO:0007669"/>
    <property type="project" value="UniProtKB-SubCell"/>
</dbReference>
<dbReference type="Proteomes" id="UP000008312">
    <property type="component" value="Unassembled WGS sequence"/>
</dbReference>
<evidence type="ECO:0000256" key="3">
    <source>
        <dbReference type="SAM" id="MobiDB-lite"/>
    </source>
</evidence>
<evidence type="ECO:0000256" key="2">
    <source>
        <dbReference type="ARBA" id="ARBA00023242"/>
    </source>
</evidence>
<dbReference type="GeneID" id="24918208"/>
<dbReference type="InParanoid" id="D8LYG5"/>
<reference evidence="5" key="1">
    <citation type="submission" date="2010-02" db="EMBL/GenBank/DDBJ databases">
        <title>Sequencing and annotation of the Blastocystis hominis genome.</title>
        <authorList>
            <person name="Wincker P."/>
        </authorList>
    </citation>
    <scope>NUCLEOTIDE SEQUENCE</scope>
    <source>
        <strain evidence="5">Singapore isolate B</strain>
    </source>
</reference>
<dbReference type="PROSITE" id="PS51017">
    <property type="entry name" value="CCT"/>
    <property type="match status" value="1"/>
</dbReference>
<dbReference type="RefSeq" id="XP_012894668.1">
    <property type="nucleotide sequence ID" value="XM_013039214.1"/>
</dbReference>
<dbReference type="Pfam" id="PF06203">
    <property type="entry name" value="CCT"/>
    <property type="match status" value="1"/>
</dbReference>
<organism evidence="5">
    <name type="scientific">Blastocystis hominis</name>
    <dbReference type="NCBI Taxonomy" id="12968"/>
    <lineage>
        <taxon>Eukaryota</taxon>
        <taxon>Sar</taxon>
        <taxon>Stramenopiles</taxon>
        <taxon>Bigyra</taxon>
        <taxon>Opalozoa</taxon>
        <taxon>Opalinata</taxon>
        <taxon>Blastocystidae</taxon>
        <taxon>Blastocystis</taxon>
    </lineage>
</organism>
<dbReference type="EMBL" id="FN668639">
    <property type="protein sequence ID" value="CBK20620.2"/>
    <property type="molecule type" value="Genomic_DNA"/>
</dbReference>
<gene>
    <name evidence="5" type="ORF">GSBLH_T00000921001</name>
</gene>
<accession>D8LYG5</accession>
<dbReference type="InterPro" id="IPR045281">
    <property type="entry name" value="CONSTANS-like"/>
</dbReference>
<dbReference type="AlphaFoldDB" id="D8LYG5"/>
<protein>
    <recommendedName>
        <fullName evidence="4">CCT domain-containing protein</fullName>
    </recommendedName>
</protein>
<feature type="region of interest" description="Disordered" evidence="3">
    <location>
        <begin position="82"/>
        <end position="118"/>
    </location>
</feature>
<evidence type="ECO:0000313" key="6">
    <source>
        <dbReference type="Proteomes" id="UP000008312"/>
    </source>
</evidence>
<keyword evidence="6" id="KW-1185">Reference proteome</keyword>